<dbReference type="PANTHER" id="PTHR42904:SF12">
    <property type="entry name" value="ADP-RIBOSE PYROPHOSPHATASE-RELATED"/>
    <property type="match status" value="1"/>
</dbReference>
<comment type="caution">
    <text evidence="6">The sequence shown here is derived from an EMBL/GenBank/DDBJ whole genome shotgun (WGS) entry which is preliminary data.</text>
</comment>
<dbReference type="SUPFAM" id="SSF55811">
    <property type="entry name" value="Nudix"/>
    <property type="match status" value="1"/>
</dbReference>
<evidence type="ECO:0000313" key="6">
    <source>
        <dbReference type="EMBL" id="KFF14574.1"/>
    </source>
</evidence>
<accession>A0A086AD10</accession>
<name>A0A086AD10_9FLAO</name>
<dbReference type="GO" id="GO:0035529">
    <property type="term" value="F:NADH pyrophosphatase activity"/>
    <property type="evidence" value="ECO:0007669"/>
    <property type="project" value="TreeGrafter"/>
</dbReference>
<dbReference type="InterPro" id="IPR050241">
    <property type="entry name" value="NAD-cap_RNA_hydrolase_NudC"/>
</dbReference>
<dbReference type="InterPro" id="IPR000086">
    <property type="entry name" value="NUDIX_hydrolase_dom"/>
</dbReference>
<proteinExistence type="predicted"/>
<dbReference type="CDD" id="cd04681">
    <property type="entry name" value="NUDIX_Hydrolase"/>
    <property type="match status" value="1"/>
</dbReference>
<dbReference type="GO" id="GO:0006742">
    <property type="term" value="P:NADP+ catabolic process"/>
    <property type="evidence" value="ECO:0007669"/>
    <property type="project" value="TreeGrafter"/>
</dbReference>
<reference evidence="6 7" key="1">
    <citation type="submission" date="2014-07" db="EMBL/GenBank/DDBJ databases">
        <title>Genome of Chryseobacterium soli DSM 19298.</title>
        <authorList>
            <person name="Stropko S.J."/>
            <person name="Pipes S.E."/>
            <person name="Newman J."/>
        </authorList>
    </citation>
    <scope>NUCLEOTIDE SEQUENCE [LARGE SCALE GENOMIC DNA]</scope>
    <source>
        <strain evidence="6 7">DSM 19298</strain>
    </source>
</reference>
<dbReference type="PANTHER" id="PTHR42904">
    <property type="entry name" value="NUDIX HYDROLASE, NUDC SUBFAMILY"/>
    <property type="match status" value="1"/>
</dbReference>
<dbReference type="InterPro" id="IPR015797">
    <property type="entry name" value="NUDIX_hydrolase-like_dom_sf"/>
</dbReference>
<organism evidence="6 7">
    <name type="scientific">Chryseobacterium soli</name>
    <dbReference type="NCBI Taxonomy" id="445961"/>
    <lineage>
        <taxon>Bacteria</taxon>
        <taxon>Pseudomonadati</taxon>
        <taxon>Bacteroidota</taxon>
        <taxon>Flavobacteriia</taxon>
        <taxon>Flavobacteriales</taxon>
        <taxon>Weeksellaceae</taxon>
        <taxon>Chryseobacterium group</taxon>
        <taxon>Chryseobacterium</taxon>
    </lineage>
</organism>
<dbReference type="EMBL" id="JPRH01000001">
    <property type="protein sequence ID" value="KFF14574.1"/>
    <property type="molecule type" value="Genomic_DNA"/>
</dbReference>
<feature type="domain" description="Nudix hydrolase" evidence="5">
    <location>
        <begin position="34"/>
        <end position="167"/>
    </location>
</feature>
<evidence type="ECO:0000313" key="7">
    <source>
        <dbReference type="Proteomes" id="UP000028705"/>
    </source>
</evidence>
<evidence type="ECO:0000256" key="2">
    <source>
        <dbReference type="ARBA" id="ARBA00022723"/>
    </source>
</evidence>
<comment type="cofactor">
    <cofactor evidence="1">
        <name>Mg(2+)</name>
        <dbReference type="ChEBI" id="CHEBI:18420"/>
    </cofactor>
</comment>
<evidence type="ECO:0000256" key="3">
    <source>
        <dbReference type="ARBA" id="ARBA00022801"/>
    </source>
</evidence>
<dbReference type="Gene3D" id="3.90.79.10">
    <property type="entry name" value="Nucleoside Triphosphate Pyrophosphohydrolase"/>
    <property type="match status" value="1"/>
</dbReference>
<dbReference type="RefSeq" id="WP_034709368.1">
    <property type="nucleotide sequence ID" value="NZ_JPRH01000001.1"/>
</dbReference>
<keyword evidence="3 6" id="KW-0378">Hydrolase</keyword>
<protein>
    <submittedName>
        <fullName evidence="6">NUDIX hydrolase</fullName>
    </submittedName>
</protein>
<gene>
    <name evidence="6" type="ORF">IW15_03835</name>
</gene>
<dbReference type="Proteomes" id="UP000028705">
    <property type="component" value="Unassembled WGS sequence"/>
</dbReference>
<evidence type="ECO:0000259" key="5">
    <source>
        <dbReference type="PROSITE" id="PS51462"/>
    </source>
</evidence>
<sequence>MKLLKYCPSCGKESLEWDGEKKWSCPNCDFRLYNNVAGAVAVVIRCGDEVYLTRRNQEPKKGKLDLAGGFVDPKESAEEACKRELFEELQLRIDISNLKYITSLPNIYQYKEIDYNTIDLFYEYTVSEKFDVNIELSEISETQWIPLKEVNPDDIAFDSQKRFFEVYLKSI</sequence>
<keyword evidence="4" id="KW-0460">Magnesium</keyword>
<dbReference type="OrthoDB" id="9786141at2"/>
<dbReference type="PROSITE" id="PS51462">
    <property type="entry name" value="NUDIX"/>
    <property type="match status" value="1"/>
</dbReference>
<dbReference type="eggNOG" id="COG2816">
    <property type="taxonomic scope" value="Bacteria"/>
</dbReference>
<keyword evidence="7" id="KW-1185">Reference proteome</keyword>
<dbReference type="STRING" id="445961.IW15_03835"/>
<dbReference type="GO" id="GO:0005829">
    <property type="term" value="C:cytosol"/>
    <property type="evidence" value="ECO:0007669"/>
    <property type="project" value="TreeGrafter"/>
</dbReference>
<dbReference type="Pfam" id="PF00293">
    <property type="entry name" value="NUDIX"/>
    <property type="match status" value="1"/>
</dbReference>
<dbReference type="GO" id="GO:0019677">
    <property type="term" value="P:NAD+ catabolic process"/>
    <property type="evidence" value="ECO:0007669"/>
    <property type="project" value="TreeGrafter"/>
</dbReference>
<evidence type="ECO:0000256" key="4">
    <source>
        <dbReference type="ARBA" id="ARBA00022842"/>
    </source>
</evidence>
<evidence type="ECO:0000256" key="1">
    <source>
        <dbReference type="ARBA" id="ARBA00001946"/>
    </source>
</evidence>
<dbReference type="GO" id="GO:0046872">
    <property type="term" value="F:metal ion binding"/>
    <property type="evidence" value="ECO:0007669"/>
    <property type="project" value="UniProtKB-KW"/>
</dbReference>
<dbReference type="AlphaFoldDB" id="A0A086AD10"/>
<keyword evidence="2" id="KW-0479">Metal-binding</keyword>